<evidence type="ECO:0000256" key="3">
    <source>
        <dbReference type="ARBA" id="ARBA00029447"/>
    </source>
</evidence>
<feature type="domain" description="HAMP" evidence="7">
    <location>
        <begin position="213"/>
        <end position="265"/>
    </location>
</feature>
<dbReference type="InterPro" id="IPR003660">
    <property type="entry name" value="HAMP_dom"/>
</dbReference>
<dbReference type="SMART" id="SM00304">
    <property type="entry name" value="HAMP"/>
    <property type="match status" value="1"/>
</dbReference>
<keyword evidence="2" id="KW-0488">Methylation</keyword>
<gene>
    <name evidence="8" type="ORF">GJ697_27080</name>
</gene>
<dbReference type="InterPro" id="IPR051310">
    <property type="entry name" value="MCP_chemotaxis"/>
</dbReference>
<dbReference type="GO" id="GO:0006935">
    <property type="term" value="P:chemotaxis"/>
    <property type="evidence" value="ECO:0007669"/>
    <property type="project" value="TreeGrafter"/>
</dbReference>
<keyword evidence="9" id="KW-1185">Reference proteome</keyword>
<dbReference type="Pfam" id="PF00015">
    <property type="entry name" value="MCPsignal"/>
    <property type="match status" value="1"/>
</dbReference>
<comment type="caution">
    <text evidence="8">The sequence shown here is derived from an EMBL/GenBank/DDBJ whole genome shotgun (WGS) entry which is preliminary data.</text>
</comment>
<evidence type="ECO:0000259" key="7">
    <source>
        <dbReference type="PROSITE" id="PS50885"/>
    </source>
</evidence>
<reference evidence="8 9" key="1">
    <citation type="submission" date="2019-11" db="EMBL/GenBank/DDBJ databases">
        <title>Novel species isolated from a subtropical stream in China.</title>
        <authorList>
            <person name="Lu H."/>
        </authorList>
    </citation>
    <scope>NUCLEOTIDE SEQUENCE [LARGE SCALE GENOMIC DNA]</scope>
    <source>
        <strain evidence="8 9">FT25W</strain>
    </source>
</reference>
<dbReference type="FunFam" id="1.10.287.950:FF:000001">
    <property type="entry name" value="Methyl-accepting chemotaxis sensory transducer"/>
    <property type="match status" value="1"/>
</dbReference>
<dbReference type="InterPro" id="IPR024478">
    <property type="entry name" value="HlyB_4HB_MCP"/>
</dbReference>
<dbReference type="GO" id="GO:0005886">
    <property type="term" value="C:plasma membrane"/>
    <property type="evidence" value="ECO:0007669"/>
    <property type="project" value="TreeGrafter"/>
</dbReference>
<dbReference type="Pfam" id="PF12729">
    <property type="entry name" value="4HB_MCP_1"/>
    <property type="match status" value="1"/>
</dbReference>
<keyword evidence="5" id="KW-0175">Coiled coil</keyword>
<evidence type="ECO:0000256" key="1">
    <source>
        <dbReference type="ARBA" id="ARBA00004370"/>
    </source>
</evidence>
<dbReference type="GO" id="GO:0007165">
    <property type="term" value="P:signal transduction"/>
    <property type="evidence" value="ECO:0007669"/>
    <property type="project" value="UniProtKB-KW"/>
</dbReference>
<dbReference type="InterPro" id="IPR047347">
    <property type="entry name" value="YvaQ-like_sensor"/>
</dbReference>
<dbReference type="CDD" id="cd06225">
    <property type="entry name" value="HAMP"/>
    <property type="match status" value="1"/>
</dbReference>
<protein>
    <submittedName>
        <fullName evidence="8">HAMP domain-containing protein</fullName>
    </submittedName>
</protein>
<accession>A0A6L5QNR8</accession>
<name>A0A6L5QNR8_9BURK</name>
<dbReference type="CDD" id="cd11386">
    <property type="entry name" value="MCP_signal"/>
    <property type="match status" value="1"/>
</dbReference>
<evidence type="ECO:0000313" key="8">
    <source>
        <dbReference type="EMBL" id="MRX11494.1"/>
    </source>
</evidence>
<evidence type="ECO:0000256" key="4">
    <source>
        <dbReference type="PROSITE-ProRule" id="PRU00284"/>
    </source>
</evidence>
<dbReference type="PROSITE" id="PS50885">
    <property type="entry name" value="HAMP"/>
    <property type="match status" value="1"/>
</dbReference>
<evidence type="ECO:0000256" key="5">
    <source>
        <dbReference type="SAM" id="Coils"/>
    </source>
</evidence>
<evidence type="ECO:0000256" key="2">
    <source>
        <dbReference type="ARBA" id="ARBA00022481"/>
    </source>
</evidence>
<dbReference type="PROSITE" id="PS50111">
    <property type="entry name" value="CHEMOTAXIS_TRANSDUC_2"/>
    <property type="match status" value="1"/>
</dbReference>
<feature type="domain" description="Methyl-accepting transducer" evidence="6">
    <location>
        <begin position="270"/>
        <end position="499"/>
    </location>
</feature>
<dbReference type="EMBL" id="WKJM01000035">
    <property type="protein sequence ID" value="MRX11494.1"/>
    <property type="molecule type" value="Genomic_DNA"/>
</dbReference>
<dbReference type="PANTHER" id="PTHR43531">
    <property type="entry name" value="PROTEIN ICFG"/>
    <property type="match status" value="1"/>
</dbReference>
<dbReference type="InterPro" id="IPR004089">
    <property type="entry name" value="MCPsignal_dom"/>
</dbReference>
<dbReference type="Proteomes" id="UP000481037">
    <property type="component" value="Unassembled WGS sequence"/>
</dbReference>
<comment type="subcellular location">
    <subcellularLocation>
        <location evidence="1">Membrane</location>
    </subcellularLocation>
</comment>
<keyword evidence="4" id="KW-0807">Transducer</keyword>
<proteinExistence type="inferred from homology"/>
<dbReference type="AlphaFoldDB" id="A0A6L5QNR8"/>
<dbReference type="GO" id="GO:0004888">
    <property type="term" value="F:transmembrane signaling receptor activity"/>
    <property type="evidence" value="ECO:0007669"/>
    <property type="project" value="TreeGrafter"/>
</dbReference>
<evidence type="ECO:0000313" key="9">
    <source>
        <dbReference type="Proteomes" id="UP000481037"/>
    </source>
</evidence>
<sequence length="529" mass="55645">MNFMKNANIGKKITLVFGIVLVVSSLTTGVSLWQLGKMRASTKELLDMSLTKERLVSDWYRIIFAGARRTLAIARSSDNGLVEFFAADSNKGTTEAGEILKKVGVLLTSDKETALLKGISDARDIYNVHKAAITKAKAAGDNDTASAVLNDKFIGSADIYQQRLRELVAFEREQIDQSAAEIEQAATTSLRLQLTLTVLLALVVVVCGMALKSSIVGPLHYAIGVARRVAQGDLTADVHSDSHDEAGQLLEALGEMNTALRSLISDVMQSAGTITSAAGEIAQGNADLSGRTESQAASIEETASAMEELTSTVEHNADNAGQANKLALGASTLASKGGTVVGQAVATMAEIKQGSQRISEITAIIDGIAFQTNILALNAAVEAARAGEQGRGFAVVASEVRNLAQRSAAAAKEISVLIGASVDQVNAGSKLVDDAGATMTDIVGAIKEVAQIMTEITAATREQSAGLHNINQAIAEMDNATRMNAAMVEEASAAAMSMQDEATRLNQAISVFRTNDQVRVANKRQLALR</sequence>
<dbReference type="Pfam" id="PF00672">
    <property type="entry name" value="HAMP"/>
    <property type="match status" value="1"/>
</dbReference>
<feature type="coiled-coil region" evidence="5">
    <location>
        <begin position="470"/>
        <end position="508"/>
    </location>
</feature>
<dbReference type="SUPFAM" id="SSF58104">
    <property type="entry name" value="Methyl-accepting chemotaxis protein (MCP) signaling domain"/>
    <property type="match status" value="1"/>
</dbReference>
<evidence type="ECO:0000259" key="6">
    <source>
        <dbReference type="PROSITE" id="PS50111"/>
    </source>
</evidence>
<dbReference type="Gene3D" id="1.10.287.950">
    <property type="entry name" value="Methyl-accepting chemotaxis protein"/>
    <property type="match status" value="1"/>
</dbReference>
<comment type="similarity">
    <text evidence="3">Belongs to the methyl-accepting chemotaxis (MCP) protein family.</text>
</comment>
<dbReference type="RefSeq" id="WP_154369833.1">
    <property type="nucleotide sequence ID" value="NZ_WKJM01000035.1"/>
</dbReference>
<dbReference type="SMART" id="SM00283">
    <property type="entry name" value="MA"/>
    <property type="match status" value="1"/>
</dbReference>
<dbReference type="CDD" id="cd19411">
    <property type="entry name" value="MCP2201-like_sensor"/>
    <property type="match status" value="1"/>
</dbReference>
<dbReference type="PANTHER" id="PTHR43531:SF14">
    <property type="entry name" value="METHYL-ACCEPTING CHEMOTAXIS PROTEIN I-RELATED"/>
    <property type="match status" value="1"/>
</dbReference>
<organism evidence="8 9">
    <name type="scientific">Duganella alba</name>
    <dbReference type="NCBI Taxonomy" id="2666081"/>
    <lineage>
        <taxon>Bacteria</taxon>
        <taxon>Pseudomonadati</taxon>
        <taxon>Pseudomonadota</taxon>
        <taxon>Betaproteobacteria</taxon>
        <taxon>Burkholderiales</taxon>
        <taxon>Oxalobacteraceae</taxon>
        <taxon>Telluria group</taxon>
        <taxon>Duganella</taxon>
    </lineage>
</organism>